<feature type="region of interest" description="Disordered" evidence="1">
    <location>
        <begin position="199"/>
        <end position="230"/>
    </location>
</feature>
<protein>
    <submittedName>
        <fullName evidence="2">Uncharacterized protein</fullName>
    </submittedName>
</protein>
<sequence>QVQKLQVGEAAGGIEQHVDNAQKNRDVLDFGARVHVQAAHVQAGAFHHPLEVSQLVNADAKLAVDVPRRDFVVAARLDVRVQAHAHRVRAAKRGPEALEQRQVIDVEVDAQLLGLHQLAERHAVGGKENVLGLKPDVQTQLYFVDAHAVEARAFGQQQLQHGHVGEGLAGVEKPRGVAAKRGRELVVLRPNSIGLVHVERGAKLGGGGQQGRSRKRSGHYETTKSSGKAT</sequence>
<feature type="non-terminal residue" evidence="2">
    <location>
        <position position="1"/>
    </location>
</feature>
<accession>A0A699QB60</accession>
<organism evidence="2">
    <name type="scientific">Tanacetum cinerariifolium</name>
    <name type="common">Dalmatian daisy</name>
    <name type="synonym">Chrysanthemum cinerariifolium</name>
    <dbReference type="NCBI Taxonomy" id="118510"/>
    <lineage>
        <taxon>Eukaryota</taxon>
        <taxon>Viridiplantae</taxon>
        <taxon>Streptophyta</taxon>
        <taxon>Embryophyta</taxon>
        <taxon>Tracheophyta</taxon>
        <taxon>Spermatophyta</taxon>
        <taxon>Magnoliopsida</taxon>
        <taxon>eudicotyledons</taxon>
        <taxon>Gunneridae</taxon>
        <taxon>Pentapetalae</taxon>
        <taxon>asterids</taxon>
        <taxon>campanulids</taxon>
        <taxon>Asterales</taxon>
        <taxon>Asteraceae</taxon>
        <taxon>Asteroideae</taxon>
        <taxon>Anthemideae</taxon>
        <taxon>Anthemidinae</taxon>
        <taxon>Tanacetum</taxon>
    </lineage>
</organism>
<dbReference type="AlphaFoldDB" id="A0A699QB60"/>
<evidence type="ECO:0000313" key="2">
    <source>
        <dbReference type="EMBL" id="GFC59798.1"/>
    </source>
</evidence>
<gene>
    <name evidence="2" type="ORF">Tci_831768</name>
</gene>
<name>A0A699QB60_TANCI</name>
<comment type="caution">
    <text evidence="2">The sequence shown here is derived from an EMBL/GenBank/DDBJ whole genome shotgun (WGS) entry which is preliminary data.</text>
</comment>
<proteinExistence type="predicted"/>
<dbReference type="EMBL" id="BKCJ010982927">
    <property type="protein sequence ID" value="GFC59798.1"/>
    <property type="molecule type" value="Genomic_DNA"/>
</dbReference>
<evidence type="ECO:0000256" key="1">
    <source>
        <dbReference type="SAM" id="MobiDB-lite"/>
    </source>
</evidence>
<reference evidence="2" key="1">
    <citation type="journal article" date="2019" name="Sci. Rep.">
        <title>Draft genome of Tanacetum cinerariifolium, the natural source of mosquito coil.</title>
        <authorList>
            <person name="Yamashiro T."/>
            <person name="Shiraishi A."/>
            <person name="Satake H."/>
            <person name="Nakayama K."/>
        </authorList>
    </citation>
    <scope>NUCLEOTIDE SEQUENCE</scope>
</reference>